<evidence type="ECO:0000313" key="2">
    <source>
        <dbReference type="EMBL" id="GIH78252.1"/>
    </source>
</evidence>
<proteinExistence type="predicted"/>
<evidence type="ECO:0000256" key="1">
    <source>
        <dbReference type="SAM" id="SignalP"/>
    </source>
</evidence>
<organism evidence="2 3">
    <name type="scientific">Planobispora longispora</name>
    <dbReference type="NCBI Taxonomy" id="28887"/>
    <lineage>
        <taxon>Bacteria</taxon>
        <taxon>Bacillati</taxon>
        <taxon>Actinomycetota</taxon>
        <taxon>Actinomycetes</taxon>
        <taxon>Streptosporangiales</taxon>
        <taxon>Streptosporangiaceae</taxon>
        <taxon>Planobispora</taxon>
    </lineage>
</organism>
<name>A0A8J3RQY1_9ACTN</name>
<gene>
    <name evidence="2" type="ORF">Plo01_46810</name>
</gene>
<dbReference type="Proteomes" id="UP000616724">
    <property type="component" value="Unassembled WGS sequence"/>
</dbReference>
<evidence type="ECO:0000313" key="3">
    <source>
        <dbReference type="Proteomes" id="UP000616724"/>
    </source>
</evidence>
<protein>
    <submittedName>
        <fullName evidence="2">Uncharacterized protein</fullName>
    </submittedName>
</protein>
<dbReference type="RefSeq" id="WP_203892775.1">
    <property type="nucleotide sequence ID" value="NZ_BOOH01000038.1"/>
</dbReference>
<feature type="chain" id="PRO_5035243494" evidence="1">
    <location>
        <begin position="32"/>
        <end position="92"/>
    </location>
</feature>
<feature type="signal peptide" evidence="1">
    <location>
        <begin position="1"/>
        <end position="31"/>
    </location>
</feature>
<comment type="caution">
    <text evidence="2">The sequence shown here is derived from an EMBL/GenBank/DDBJ whole genome shotgun (WGS) entry which is preliminary data.</text>
</comment>
<reference evidence="2 3" key="1">
    <citation type="submission" date="2021-01" db="EMBL/GenBank/DDBJ databases">
        <title>Whole genome shotgun sequence of Planobispora longispora NBRC 13918.</title>
        <authorList>
            <person name="Komaki H."/>
            <person name="Tamura T."/>
        </authorList>
    </citation>
    <scope>NUCLEOTIDE SEQUENCE [LARGE SCALE GENOMIC DNA]</scope>
    <source>
        <strain evidence="2 3">NBRC 13918</strain>
    </source>
</reference>
<keyword evidence="3" id="KW-1185">Reference proteome</keyword>
<dbReference type="EMBL" id="BOOH01000038">
    <property type="protein sequence ID" value="GIH78252.1"/>
    <property type="molecule type" value="Genomic_DNA"/>
</dbReference>
<keyword evidence="1" id="KW-0732">Signal</keyword>
<accession>A0A8J3RQY1</accession>
<dbReference type="AlphaFoldDB" id="A0A8J3RQY1"/>
<sequence>MITVLTTRTLVATTVLAAGTAGLLPVVSAQAASAPAPLWATATQQSTRQTTHPIVPTLVDVRAAHHPGLDRLVFQFRGPVPTQYGAPTPCPV</sequence>